<organism evidence="11 12">
    <name type="scientific">Legionella hackeliae</name>
    <dbReference type="NCBI Taxonomy" id="449"/>
    <lineage>
        <taxon>Bacteria</taxon>
        <taxon>Pseudomonadati</taxon>
        <taxon>Pseudomonadota</taxon>
        <taxon>Gammaproteobacteria</taxon>
        <taxon>Legionellales</taxon>
        <taxon>Legionellaceae</taxon>
        <taxon>Legionella</taxon>
    </lineage>
</organism>
<evidence type="ECO:0000256" key="9">
    <source>
        <dbReference type="NCBIfam" id="TIGR01400"/>
    </source>
</evidence>
<feature type="transmembrane region" description="Helical" evidence="10">
    <location>
        <begin position="126"/>
        <end position="151"/>
    </location>
</feature>
<dbReference type="PANTHER" id="PTHR30065">
    <property type="entry name" value="FLAGELLAR BIOSYNTHETIC PROTEIN FLIR"/>
    <property type="match status" value="1"/>
</dbReference>
<dbReference type="GO" id="GO:0009425">
    <property type="term" value="C:bacterial-type flagellum basal body"/>
    <property type="evidence" value="ECO:0007669"/>
    <property type="project" value="UniProtKB-SubCell"/>
</dbReference>
<keyword evidence="7 10" id="KW-0472">Membrane</keyword>
<reference evidence="12" key="1">
    <citation type="submission" date="2014-09" db="EMBL/GenBank/DDBJ databases">
        <authorList>
            <person name="Gomez-Valero L."/>
        </authorList>
    </citation>
    <scope>NUCLEOTIDE SEQUENCE [LARGE SCALE GENOMIC DNA]</scope>
    <source>
        <strain evidence="12">ATCC35250</strain>
    </source>
</reference>
<comment type="function">
    <text evidence="1 10">Role in flagellar biosynthesis.</text>
</comment>
<feature type="transmembrane region" description="Helical" evidence="10">
    <location>
        <begin position="15"/>
        <end position="32"/>
    </location>
</feature>
<dbReference type="GO" id="GO:0044780">
    <property type="term" value="P:bacterial-type flagellum assembly"/>
    <property type="evidence" value="ECO:0007669"/>
    <property type="project" value="UniProtKB-UniRule"/>
</dbReference>
<accession>A0A0A8URB3</accession>
<evidence type="ECO:0000256" key="8">
    <source>
        <dbReference type="ARBA" id="ARBA00023143"/>
    </source>
</evidence>
<dbReference type="PANTHER" id="PTHR30065:SF8">
    <property type="entry name" value="FLAGELLAR BIOSYNTHETIC PROTEIN FLIR"/>
    <property type="match status" value="1"/>
</dbReference>
<gene>
    <name evidence="11" type="ORF">LHA_2257</name>
</gene>
<comment type="subcellular location">
    <subcellularLocation>
        <location evidence="10">Cell membrane</location>
        <topology evidence="10">Multi-pass membrane protein</topology>
    </subcellularLocation>
    <subcellularLocation>
        <location evidence="10">Bacterial flagellum basal body</location>
    </subcellularLocation>
</comment>
<keyword evidence="5 10" id="KW-0812">Transmembrane</keyword>
<evidence type="ECO:0000313" key="11">
    <source>
        <dbReference type="EMBL" id="CEK11278.1"/>
    </source>
</evidence>
<feature type="transmembrane region" description="Helical" evidence="10">
    <location>
        <begin position="213"/>
        <end position="233"/>
    </location>
</feature>
<proteinExistence type="inferred from homology"/>
<evidence type="ECO:0000256" key="5">
    <source>
        <dbReference type="ARBA" id="ARBA00022692"/>
    </source>
</evidence>
<dbReference type="NCBIfam" id="TIGR01400">
    <property type="entry name" value="fliR"/>
    <property type="match status" value="1"/>
</dbReference>
<dbReference type="RefSeq" id="WP_045106504.1">
    <property type="nucleotide sequence ID" value="NZ_LN681225.1"/>
</dbReference>
<protein>
    <recommendedName>
        <fullName evidence="3 9">Flagellar biosynthetic protein FliR</fullName>
    </recommendedName>
</protein>
<evidence type="ECO:0000256" key="7">
    <source>
        <dbReference type="ARBA" id="ARBA00023136"/>
    </source>
</evidence>
<evidence type="ECO:0000256" key="2">
    <source>
        <dbReference type="ARBA" id="ARBA00009772"/>
    </source>
</evidence>
<dbReference type="PATRIC" id="fig|449.7.peg.203"/>
<keyword evidence="11" id="KW-0282">Flagellum</keyword>
<feature type="transmembrane region" description="Helical" evidence="10">
    <location>
        <begin position="183"/>
        <end position="201"/>
    </location>
</feature>
<evidence type="ECO:0000256" key="6">
    <source>
        <dbReference type="ARBA" id="ARBA00022989"/>
    </source>
</evidence>
<comment type="similarity">
    <text evidence="2 10">Belongs to the FliR/MopE/SpaR family.</text>
</comment>
<dbReference type="EMBL" id="LN681225">
    <property type="protein sequence ID" value="CEK11278.1"/>
    <property type="molecule type" value="Genomic_DNA"/>
</dbReference>
<evidence type="ECO:0000256" key="4">
    <source>
        <dbReference type="ARBA" id="ARBA00022475"/>
    </source>
</evidence>
<evidence type="ECO:0000256" key="10">
    <source>
        <dbReference type="RuleBase" id="RU362071"/>
    </source>
</evidence>
<keyword evidence="12" id="KW-1185">Reference proteome</keyword>
<dbReference type="GO" id="GO:0005886">
    <property type="term" value="C:plasma membrane"/>
    <property type="evidence" value="ECO:0007669"/>
    <property type="project" value="UniProtKB-SubCell"/>
</dbReference>
<dbReference type="Proteomes" id="UP000032803">
    <property type="component" value="Chromosome I"/>
</dbReference>
<keyword evidence="8 10" id="KW-0975">Bacterial flagellum</keyword>
<dbReference type="KEGG" id="lha:LHA_2257"/>
<dbReference type="OrthoDB" id="9797790at2"/>
<dbReference type="HOGENOM" id="CLU_063626_4_0_6"/>
<keyword evidence="11" id="KW-0966">Cell projection</keyword>
<dbReference type="AlphaFoldDB" id="A0A0A8URB3"/>
<keyword evidence="6 10" id="KW-1133">Transmembrane helix</keyword>
<sequence>MNINYPEMINLFSKVVWPLPRISSLFLTMPLISSIMVPARIRVIFAMVLAFLCAPTIADNLSFLQFDGRYIGFVSYEILLGILMGFILQIVFQIFILGGQIIAMQAGLGFAVMVDPASKASVPLISQFYLMMISLIFLSLNGHLAILNALLSSFREMPIGHVEISQSMLGSILNFSGWMFKEAVLVALPAILALLIVNLAFGVMTRVAPQLNIFSMGFPLTLLMGMVIIHFSLPGVSAQIADSLEQGMQVIIGLLH</sequence>
<evidence type="ECO:0000313" key="12">
    <source>
        <dbReference type="Proteomes" id="UP000032803"/>
    </source>
</evidence>
<evidence type="ECO:0000256" key="3">
    <source>
        <dbReference type="ARBA" id="ARBA00021717"/>
    </source>
</evidence>
<dbReference type="PRINTS" id="PR00953">
    <property type="entry name" value="TYPE3IMRPROT"/>
</dbReference>
<dbReference type="Pfam" id="PF01311">
    <property type="entry name" value="Bac_export_1"/>
    <property type="match status" value="1"/>
</dbReference>
<dbReference type="STRING" id="449.LHA_2257"/>
<dbReference type="InterPro" id="IPR006303">
    <property type="entry name" value="FliR"/>
</dbReference>
<evidence type="ECO:0000256" key="1">
    <source>
        <dbReference type="ARBA" id="ARBA00002578"/>
    </source>
</evidence>
<name>A0A0A8URB3_LEGHA</name>
<dbReference type="GO" id="GO:0006605">
    <property type="term" value="P:protein targeting"/>
    <property type="evidence" value="ECO:0007669"/>
    <property type="project" value="UniProtKB-UniRule"/>
</dbReference>
<keyword evidence="11" id="KW-0969">Cilium</keyword>
<keyword evidence="4 10" id="KW-1003">Cell membrane</keyword>
<feature type="transmembrane region" description="Helical" evidence="10">
    <location>
        <begin position="39"/>
        <end position="58"/>
    </location>
</feature>
<dbReference type="InterPro" id="IPR002010">
    <property type="entry name" value="T3SS_IM_R"/>
</dbReference>